<proteinExistence type="predicted"/>
<name>X0XEM2_9ZZZZ</name>
<evidence type="ECO:0000313" key="1">
    <source>
        <dbReference type="EMBL" id="GAG23411.1"/>
    </source>
</evidence>
<gene>
    <name evidence="1" type="ORF">S01H1_58918</name>
</gene>
<dbReference type="AlphaFoldDB" id="X0XEM2"/>
<feature type="non-terminal residue" evidence="1">
    <location>
        <position position="255"/>
    </location>
</feature>
<sequence>MYFSDNWPALRTWGMSANSPWNHGHYWTLRDGVQKGRKELKVDWRSLQRPGFSPDYIEDRYERMDLAFERSDWVSTAAAQTLIRNNRPLLAYIAGKPGAFTNKDHNFCPGETVEKQLIVINNSRETVTCDCKWSFGLPEAAAGSRKITVATGQQQRIPLRFELPDRLASGTYQLSATFRFGTLGNELGQTQENSFSVNVLPRPTPPRVDAKIALFDPQGETSKLLDRMGVRYRDVGAEADLSAYDALVVGKNVLT</sequence>
<dbReference type="EMBL" id="BARS01038507">
    <property type="protein sequence ID" value="GAG23411.1"/>
    <property type="molecule type" value="Genomic_DNA"/>
</dbReference>
<organism evidence="1">
    <name type="scientific">marine sediment metagenome</name>
    <dbReference type="NCBI Taxonomy" id="412755"/>
    <lineage>
        <taxon>unclassified sequences</taxon>
        <taxon>metagenomes</taxon>
        <taxon>ecological metagenomes</taxon>
    </lineage>
</organism>
<accession>X0XEM2</accession>
<reference evidence="1" key="1">
    <citation type="journal article" date="2014" name="Front. Microbiol.">
        <title>High frequency of phylogenetically diverse reductive dehalogenase-homologous genes in deep subseafloor sedimentary metagenomes.</title>
        <authorList>
            <person name="Kawai M."/>
            <person name="Futagami T."/>
            <person name="Toyoda A."/>
            <person name="Takaki Y."/>
            <person name="Nishi S."/>
            <person name="Hori S."/>
            <person name="Arai W."/>
            <person name="Tsubouchi T."/>
            <person name="Morono Y."/>
            <person name="Uchiyama I."/>
            <person name="Ito T."/>
            <person name="Fujiyama A."/>
            <person name="Inagaki F."/>
            <person name="Takami H."/>
        </authorList>
    </citation>
    <scope>NUCLEOTIDE SEQUENCE</scope>
    <source>
        <strain evidence="1">Expedition CK06-06</strain>
    </source>
</reference>
<evidence type="ECO:0008006" key="2">
    <source>
        <dbReference type="Google" id="ProtNLM"/>
    </source>
</evidence>
<comment type="caution">
    <text evidence="1">The sequence shown here is derived from an EMBL/GenBank/DDBJ whole genome shotgun (WGS) entry which is preliminary data.</text>
</comment>
<protein>
    <recommendedName>
        <fullName evidence="2">Alpha-galactosidase NEW3 domain-containing protein</fullName>
    </recommendedName>
</protein>